<name>A0A930Y1V5_9GAMM</name>
<evidence type="ECO:0000313" key="2">
    <source>
        <dbReference type="EMBL" id="MBF2735745.1"/>
    </source>
</evidence>
<evidence type="ECO:0000313" key="3">
    <source>
        <dbReference type="Proteomes" id="UP000604381"/>
    </source>
</evidence>
<dbReference type="AlphaFoldDB" id="A0A930Y1V5"/>
<protein>
    <recommendedName>
        <fullName evidence="1">HNH nuclease domain-containing protein</fullName>
    </recommendedName>
</protein>
<accession>A0A930Y1V5</accession>
<evidence type="ECO:0000259" key="1">
    <source>
        <dbReference type="Pfam" id="PF13395"/>
    </source>
</evidence>
<keyword evidence="3" id="KW-1185">Reference proteome</keyword>
<feature type="domain" description="HNH nuclease" evidence="1">
    <location>
        <begin position="263"/>
        <end position="306"/>
    </location>
</feature>
<comment type="caution">
    <text evidence="2">The sequence shown here is derived from an EMBL/GenBank/DDBJ whole genome shotgun (WGS) entry which is preliminary data.</text>
</comment>
<proteinExistence type="predicted"/>
<dbReference type="EMBL" id="JADHEI010000050">
    <property type="protein sequence ID" value="MBF2735745.1"/>
    <property type="molecule type" value="Genomic_DNA"/>
</dbReference>
<gene>
    <name evidence="2" type="ORF">ISN26_06720</name>
</gene>
<organism evidence="2 3">
    <name type="scientific">Candidatus Amphirhobacter heronislandensis</name>
    <dbReference type="NCBI Taxonomy" id="1732024"/>
    <lineage>
        <taxon>Bacteria</taxon>
        <taxon>Pseudomonadati</taxon>
        <taxon>Pseudomonadota</taxon>
        <taxon>Gammaproteobacteria</taxon>
        <taxon>Candidatus Tethybacterales</taxon>
        <taxon>Candidatus Tethybacteraceae</taxon>
        <taxon>Candidatus Amphirhobacter</taxon>
    </lineage>
</organism>
<dbReference type="InterPro" id="IPR003615">
    <property type="entry name" value="HNH_nuc"/>
</dbReference>
<dbReference type="Proteomes" id="UP000604381">
    <property type="component" value="Unassembled WGS sequence"/>
</dbReference>
<reference evidence="2" key="1">
    <citation type="submission" date="2020-10" db="EMBL/GenBank/DDBJ databases">
        <title>An improved Amphimedon queenslandica hologenome assembly reveals how three proteobacterial symbionts can extend the metabolic phenotypic of their marine sponge host.</title>
        <authorList>
            <person name="Degnan B."/>
            <person name="Degnan S."/>
            <person name="Xiang X."/>
        </authorList>
    </citation>
    <scope>NUCLEOTIDE SEQUENCE</scope>
    <source>
        <strain evidence="2">AqS2</strain>
    </source>
</reference>
<sequence>MADRNSSVPLAQTGLPPSERVDVACLARALAHKNTSYKFLLLKIILQRTAAQAAADELAISFDDIRREMLVAAWFPVRHFRLRFGTQDMLGRALGELVETELVGGGPYVRTEQVRRDFDAAAGEIAKVPNVRLLTHHPINVMLLPWFKSETKGLRSTPLYNRVVELSNERAAAERPPLYRIDRQRQLIVVHRRWREYFEINWQIINGWLDNQWLQFLTSQNPNVPNLANKLWEPPARRQPLTRQRNYWKPFIASSELCCFYSDSLLDLNGYHLDHFLPWSWVGHDQLWNLVPVAKEPNSSKSNRLPARDLIPALAERHRQAIAFARRRLDEHDWKLKVDDYIIGLNASYDDLLHSPNIVNAYNATIRAQLDLAERQGFETWENHHEHP</sequence>
<dbReference type="CDD" id="cd00085">
    <property type="entry name" value="HNHc"/>
    <property type="match status" value="1"/>
</dbReference>
<dbReference type="Gene3D" id="1.10.30.50">
    <property type="match status" value="1"/>
</dbReference>
<dbReference type="Pfam" id="PF13395">
    <property type="entry name" value="HNH_4"/>
    <property type="match status" value="1"/>
</dbReference>